<dbReference type="AlphaFoldDB" id="A0A5B9P4K2"/>
<dbReference type="EMBL" id="CP042912">
    <property type="protein sequence ID" value="QEG21527.1"/>
    <property type="molecule type" value="Genomic_DNA"/>
</dbReference>
<keyword evidence="1" id="KW-0472">Membrane</keyword>
<keyword evidence="1" id="KW-0812">Transmembrane</keyword>
<sequence length="161" mass="17977">MNFEVFFEVFEPIIGFSQNVKNIALLLGLGSVAGGIVSLFAHKRQLDDIFEAPHTASELQFESRKYRRRAIASSLIASQGIMLAGISFVDELRTLAIFISIILLMLVGILGIAMFDFFSVGINEIARKDDKARKALVDEYVRQRNKLAQQKEENEEPPGGE</sequence>
<evidence type="ECO:0000313" key="3">
    <source>
        <dbReference type="Proteomes" id="UP000322214"/>
    </source>
</evidence>
<name>A0A5B9P4K2_9BACT</name>
<keyword evidence="3" id="KW-1185">Reference proteome</keyword>
<dbReference type="KEGG" id="mff:MFFC18_13830"/>
<feature type="transmembrane region" description="Helical" evidence="1">
    <location>
        <begin position="70"/>
        <end position="89"/>
    </location>
</feature>
<organism evidence="2 3">
    <name type="scientific">Mariniblastus fucicola</name>
    <dbReference type="NCBI Taxonomy" id="980251"/>
    <lineage>
        <taxon>Bacteria</taxon>
        <taxon>Pseudomonadati</taxon>
        <taxon>Planctomycetota</taxon>
        <taxon>Planctomycetia</taxon>
        <taxon>Pirellulales</taxon>
        <taxon>Pirellulaceae</taxon>
        <taxon>Mariniblastus</taxon>
    </lineage>
</organism>
<dbReference type="STRING" id="980251.GCA_001642875_00356"/>
<reference evidence="2 3" key="1">
    <citation type="submission" date="2019-08" db="EMBL/GenBank/DDBJ databases">
        <title>Deep-cultivation of Planctomycetes and their phenomic and genomic characterization uncovers novel biology.</title>
        <authorList>
            <person name="Wiegand S."/>
            <person name="Jogler M."/>
            <person name="Boedeker C."/>
            <person name="Pinto D."/>
            <person name="Vollmers J."/>
            <person name="Rivas-Marin E."/>
            <person name="Kohn T."/>
            <person name="Peeters S.H."/>
            <person name="Heuer A."/>
            <person name="Rast P."/>
            <person name="Oberbeckmann S."/>
            <person name="Bunk B."/>
            <person name="Jeske O."/>
            <person name="Meyerdierks A."/>
            <person name="Storesund J.E."/>
            <person name="Kallscheuer N."/>
            <person name="Luecker S."/>
            <person name="Lage O.M."/>
            <person name="Pohl T."/>
            <person name="Merkel B.J."/>
            <person name="Hornburger P."/>
            <person name="Mueller R.-W."/>
            <person name="Bruemmer F."/>
            <person name="Labrenz M."/>
            <person name="Spormann A.M."/>
            <person name="Op den Camp H."/>
            <person name="Overmann J."/>
            <person name="Amann R."/>
            <person name="Jetten M.S.M."/>
            <person name="Mascher T."/>
            <person name="Medema M.H."/>
            <person name="Devos D.P."/>
            <person name="Kaster A.-K."/>
            <person name="Ovreas L."/>
            <person name="Rohde M."/>
            <person name="Galperin M.Y."/>
            <person name="Jogler C."/>
        </authorList>
    </citation>
    <scope>NUCLEOTIDE SEQUENCE [LARGE SCALE GENOMIC DNA]</scope>
    <source>
        <strain evidence="2 3">FC18</strain>
    </source>
</reference>
<proteinExistence type="predicted"/>
<evidence type="ECO:0000313" key="2">
    <source>
        <dbReference type="EMBL" id="QEG21527.1"/>
    </source>
</evidence>
<accession>A0A5B9P4K2</accession>
<dbReference type="Proteomes" id="UP000322214">
    <property type="component" value="Chromosome"/>
</dbReference>
<dbReference type="RefSeq" id="WP_075083157.1">
    <property type="nucleotide sequence ID" value="NZ_CP042912.1"/>
</dbReference>
<protein>
    <submittedName>
        <fullName evidence="2">Uncharacterized protein</fullName>
    </submittedName>
</protein>
<feature type="transmembrane region" description="Helical" evidence="1">
    <location>
        <begin position="20"/>
        <end position="41"/>
    </location>
</feature>
<evidence type="ECO:0000256" key="1">
    <source>
        <dbReference type="SAM" id="Phobius"/>
    </source>
</evidence>
<keyword evidence="1" id="KW-1133">Transmembrane helix</keyword>
<feature type="transmembrane region" description="Helical" evidence="1">
    <location>
        <begin position="95"/>
        <end position="118"/>
    </location>
</feature>
<gene>
    <name evidence="2" type="ORF">MFFC18_13830</name>
</gene>